<dbReference type="EMBL" id="CM047583">
    <property type="protein sequence ID" value="KAI9913650.1"/>
    <property type="molecule type" value="Genomic_DNA"/>
</dbReference>
<sequence>MGQNTKRYDSYLDSGRCYNEDGTSTNHHTSKWELPGRSNVLAEAARMMKQGCVARELMDFSLKFPAGIRKQTLRSLGRRYDKISAKQSEIAFKEYLTEFGISCSEVEKRVDSKVWGVMIP</sequence>
<proteinExistence type="predicted"/>
<keyword evidence="2" id="KW-1185">Reference proteome</keyword>
<organism evidence="1 2">
    <name type="scientific">Peronosclerospora sorghi</name>
    <dbReference type="NCBI Taxonomy" id="230839"/>
    <lineage>
        <taxon>Eukaryota</taxon>
        <taxon>Sar</taxon>
        <taxon>Stramenopiles</taxon>
        <taxon>Oomycota</taxon>
        <taxon>Peronosporomycetes</taxon>
        <taxon>Peronosporales</taxon>
        <taxon>Peronosporaceae</taxon>
        <taxon>Peronosclerospora</taxon>
    </lineage>
</organism>
<dbReference type="Proteomes" id="UP001163321">
    <property type="component" value="Chromosome 4"/>
</dbReference>
<evidence type="ECO:0000313" key="1">
    <source>
        <dbReference type="EMBL" id="KAI9913650.1"/>
    </source>
</evidence>
<reference evidence="1 2" key="1">
    <citation type="journal article" date="2022" name="bioRxiv">
        <title>The genome of the oomycete Peronosclerospora sorghi, a cosmopolitan pathogen of maize and sorghum, is inflated with dispersed pseudogenes.</title>
        <authorList>
            <person name="Fletcher K."/>
            <person name="Martin F."/>
            <person name="Isakeit T."/>
            <person name="Cavanaugh K."/>
            <person name="Magill C."/>
            <person name="Michelmore R."/>
        </authorList>
    </citation>
    <scope>NUCLEOTIDE SEQUENCE [LARGE SCALE GENOMIC DNA]</scope>
    <source>
        <strain evidence="1">P6</strain>
    </source>
</reference>
<protein>
    <submittedName>
        <fullName evidence="1">Uncharacterized protein</fullName>
    </submittedName>
</protein>
<accession>A0ACC0W4T6</accession>
<name>A0ACC0W4T6_9STRA</name>
<comment type="caution">
    <text evidence="1">The sequence shown here is derived from an EMBL/GenBank/DDBJ whole genome shotgun (WGS) entry which is preliminary data.</text>
</comment>
<gene>
    <name evidence="1" type="ORF">PsorP6_004858</name>
</gene>
<evidence type="ECO:0000313" key="2">
    <source>
        <dbReference type="Proteomes" id="UP001163321"/>
    </source>
</evidence>